<evidence type="ECO:0000313" key="2">
    <source>
        <dbReference type="Proteomes" id="UP001597451"/>
    </source>
</evidence>
<gene>
    <name evidence="1" type="ORF">ACFSUN_11915</name>
</gene>
<dbReference type="InterPro" id="IPR011856">
    <property type="entry name" value="tRNA_endonuc-like_dom_sf"/>
</dbReference>
<sequence>MRVFKHVTANDIALSPLPFLRELSMESYLVENENILKLDENDFSDISIIDVELSLKNGRRYSDGRIDILVQYGQDTFGVVELKLGEVTSLHLEQLEDYMKEKEQLFNNYIKTKLDIEIAYKDINWVGVLVGSAISAELDEKLSSGYQIENNIPVAALTISRFRGEDNNVYVITDTVFNNKNRNYDRSKYTYKGGIYNKGRLVLKVITDYVSDHGKKTLPELKKDFPDSLQGPSGVFVTKEQALKKLEQTGYKRYYIKDDELIKLEDENIIAVTTQWGKGNINNFIKQAKEFGYDIEWI</sequence>
<organism evidence="1 2">
    <name type="scientific">Oceanobacillus kapialis</name>
    <dbReference type="NCBI Taxonomy" id="481353"/>
    <lineage>
        <taxon>Bacteria</taxon>
        <taxon>Bacillati</taxon>
        <taxon>Bacillota</taxon>
        <taxon>Bacilli</taxon>
        <taxon>Bacillales</taxon>
        <taxon>Bacillaceae</taxon>
        <taxon>Oceanobacillus</taxon>
    </lineage>
</organism>
<name>A0ABW5Q1G3_9BACI</name>
<dbReference type="EMBL" id="JBHUMX010000036">
    <property type="protein sequence ID" value="MFD2629487.1"/>
    <property type="molecule type" value="Genomic_DNA"/>
</dbReference>
<dbReference type="Proteomes" id="UP001597451">
    <property type="component" value="Unassembled WGS sequence"/>
</dbReference>
<evidence type="ECO:0008006" key="3">
    <source>
        <dbReference type="Google" id="ProtNLM"/>
    </source>
</evidence>
<dbReference type="Gene3D" id="3.40.1350.10">
    <property type="match status" value="1"/>
</dbReference>
<evidence type="ECO:0000313" key="1">
    <source>
        <dbReference type="EMBL" id="MFD2629487.1"/>
    </source>
</evidence>
<keyword evidence="2" id="KW-1185">Reference proteome</keyword>
<proteinExistence type="predicted"/>
<dbReference type="RefSeq" id="WP_379562279.1">
    <property type="nucleotide sequence ID" value="NZ_JBHUMX010000036.1"/>
</dbReference>
<protein>
    <recommendedName>
        <fullName evidence="3">DUF91 domain-containing protein</fullName>
    </recommendedName>
</protein>
<comment type="caution">
    <text evidence="1">The sequence shown here is derived from an EMBL/GenBank/DDBJ whole genome shotgun (WGS) entry which is preliminary data.</text>
</comment>
<reference evidence="2" key="1">
    <citation type="journal article" date="2019" name="Int. J. Syst. Evol. Microbiol.">
        <title>The Global Catalogue of Microorganisms (GCM) 10K type strain sequencing project: providing services to taxonomists for standard genome sequencing and annotation.</title>
        <authorList>
            <consortium name="The Broad Institute Genomics Platform"/>
            <consortium name="The Broad Institute Genome Sequencing Center for Infectious Disease"/>
            <person name="Wu L."/>
            <person name="Ma J."/>
        </authorList>
    </citation>
    <scope>NUCLEOTIDE SEQUENCE [LARGE SCALE GENOMIC DNA]</scope>
    <source>
        <strain evidence="2">TISTR 1858</strain>
    </source>
</reference>
<accession>A0ABW5Q1G3</accession>